<accession>A0ABW2L6I1</accession>
<evidence type="ECO:0000313" key="3">
    <source>
        <dbReference type="Proteomes" id="UP001596472"/>
    </source>
</evidence>
<keyword evidence="1" id="KW-0472">Membrane</keyword>
<organism evidence="2 3">
    <name type="scientific">Haloferula chungangensis</name>
    <dbReference type="NCBI Taxonomy" id="1048331"/>
    <lineage>
        <taxon>Bacteria</taxon>
        <taxon>Pseudomonadati</taxon>
        <taxon>Verrucomicrobiota</taxon>
        <taxon>Verrucomicrobiia</taxon>
        <taxon>Verrucomicrobiales</taxon>
        <taxon>Verrucomicrobiaceae</taxon>
        <taxon>Haloferula</taxon>
    </lineage>
</organism>
<evidence type="ECO:0000313" key="2">
    <source>
        <dbReference type="EMBL" id="MFC7337927.1"/>
    </source>
</evidence>
<keyword evidence="1" id="KW-0812">Transmembrane</keyword>
<keyword evidence="1" id="KW-1133">Transmembrane helix</keyword>
<proteinExistence type="predicted"/>
<protein>
    <submittedName>
        <fullName evidence="2">Uncharacterized protein</fullName>
    </submittedName>
</protein>
<feature type="transmembrane region" description="Helical" evidence="1">
    <location>
        <begin position="6"/>
        <end position="23"/>
    </location>
</feature>
<sequence>MFAKVSLWVSGFVLIVCWFGTLFEKTSRRIVIDVNGDSLFLGLSVLLAGWMLAMTRNPASSAERLASDYVHFLAKIGDRTLTHDQLSEEAGEDNTQSYENVETPSWKNVLSDPQRRSLERLIYEGKIVLHEGRYSLPDRKKT</sequence>
<keyword evidence="3" id="KW-1185">Reference proteome</keyword>
<dbReference type="RefSeq" id="WP_379712698.1">
    <property type="nucleotide sequence ID" value="NZ_JBHTBS010000006.1"/>
</dbReference>
<name>A0ABW2L6I1_9BACT</name>
<evidence type="ECO:0000256" key="1">
    <source>
        <dbReference type="SAM" id="Phobius"/>
    </source>
</evidence>
<dbReference type="EMBL" id="JBHTBS010000006">
    <property type="protein sequence ID" value="MFC7337927.1"/>
    <property type="molecule type" value="Genomic_DNA"/>
</dbReference>
<feature type="transmembrane region" description="Helical" evidence="1">
    <location>
        <begin position="30"/>
        <end position="53"/>
    </location>
</feature>
<reference evidence="3" key="1">
    <citation type="journal article" date="2019" name="Int. J. Syst. Evol. Microbiol.">
        <title>The Global Catalogue of Microorganisms (GCM) 10K type strain sequencing project: providing services to taxonomists for standard genome sequencing and annotation.</title>
        <authorList>
            <consortium name="The Broad Institute Genomics Platform"/>
            <consortium name="The Broad Institute Genome Sequencing Center for Infectious Disease"/>
            <person name="Wu L."/>
            <person name="Ma J."/>
        </authorList>
    </citation>
    <scope>NUCLEOTIDE SEQUENCE [LARGE SCALE GENOMIC DNA]</scope>
    <source>
        <strain evidence="3">CGMCC 4.1467</strain>
    </source>
</reference>
<gene>
    <name evidence="2" type="ORF">ACFQY0_12115</name>
</gene>
<comment type="caution">
    <text evidence="2">The sequence shown here is derived from an EMBL/GenBank/DDBJ whole genome shotgun (WGS) entry which is preliminary data.</text>
</comment>
<dbReference type="Proteomes" id="UP001596472">
    <property type="component" value="Unassembled WGS sequence"/>
</dbReference>